<organism evidence="1">
    <name type="scientific">marine sediment metagenome</name>
    <dbReference type="NCBI Taxonomy" id="412755"/>
    <lineage>
        <taxon>unclassified sequences</taxon>
        <taxon>metagenomes</taxon>
        <taxon>ecological metagenomes</taxon>
    </lineage>
</organism>
<dbReference type="EMBL" id="BARV01026503">
    <property type="protein sequence ID" value="GAI41699.1"/>
    <property type="molecule type" value="Genomic_DNA"/>
</dbReference>
<comment type="caution">
    <text evidence="1">The sequence shown here is derived from an EMBL/GenBank/DDBJ whole genome shotgun (WGS) entry which is preliminary data.</text>
</comment>
<name>X1QEK6_9ZZZZ</name>
<accession>X1QEK6</accession>
<protein>
    <submittedName>
        <fullName evidence="1">Uncharacterized protein</fullName>
    </submittedName>
</protein>
<dbReference type="AlphaFoldDB" id="X1QEK6"/>
<proteinExistence type="predicted"/>
<gene>
    <name evidence="1" type="ORF">S06H3_42814</name>
</gene>
<sequence length="53" mass="6039">IKQLLDENAYLKDLSVGTLETVKLMPGYDEAIEQLKTKLKEDGEKKKMEVQAD</sequence>
<feature type="non-terminal residue" evidence="1">
    <location>
        <position position="1"/>
    </location>
</feature>
<reference evidence="1" key="1">
    <citation type="journal article" date="2014" name="Front. Microbiol.">
        <title>High frequency of phylogenetically diverse reductive dehalogenase-homologous genes in deep subseafloor sedimentary metagenomes.</title>
        <authorList>
            <person name="Kawai M."/>
            <person name="Futagami T."/>
            <person name="Toyoda A."/>
            <person name="Takaki Y."/>
            <person name="Nishi S."/>
            <person name="Hori S."/>
            <person name="Arai W."/>
            <person name="Tsubouchi T."/>
            <person name="Morono Y."/>
            <person name="Uchiyama I."/>
            <person name="Ito T."/>
            <person name="Fujiyama A."/>
            <person name="Inagaki F."/>
            <person name="Takami H."/>
        </authorList>
    </citation>
    <scope>NUCLEOTIDE SEQUENCE</scope>
    <source>
        <strain evidence="1">Expedition CK06-06</strain>
    </source>
</reference>
<evidence type="ECO:0000313" key="1">
    <source>
        <dbReference type="EMBL" id="GAI41699.1"/>
    </source>
</evidence>